<evidence type="ECO:0000313" key="2">
    <source>
        <dbReference type="Proteomes" id="UP001060085"/>
    </source>
</evidence>
<reference evidence="2" key="1">
    <citation type="journal article" date="2023" name="Nat. Plants">
        <title>Single-cell RNA sequencing provides a high-resolution roadmap for understanding the multicellular compartmentation of specialized metabolism.</title>
        <authorList>
            <person name="Sun S."/>
            <person name="Shen X."/>
            <person name="Li Y."/>
            <person name="Li Y."/>
            <person name="Wang S."/>
            <person name="Li R."/>
            <person name="Zhang H."/>
            <person name="Shen G."/>
            <person name="Guo B."/>
            <person name="Wei J."/>
            <person name="Xu J."/>
            <person name="St-Pierre B."/>
            <person name="Chen S."/>
            <person name="Sun C."/>
        </authorList>
    </citation>
    <scope>NUCLEOTIDE SEQUENCE [LARGE SCALE GENOMIC DNA]</scope>
</reference>
<protein>
    <submittedName>
        <fullName evidence="1">Uncharacterized protein</fullName>
    </submittedName>
</protein>
<proteinExistence type="predicted"/>
<dbReference type="Proteomes" id="UP001060085">
    <property type="component" value="Linkage Group LG04"/>
</dbReference>
<sequence length="469" mass="53379">MRNTSSNMTSNMISNTVTAERDIEALRDRMDAREAAVRTLEVNLDQRFRCLDQCFDEMINRFDALGVNANRNRNDGGQRPRDQLARGGVVNAPVAANCLKELYSRDAEFGQIWEKCNERQPCDDFHIHNGFLIKCNQLCIPVSPLREKVIRDFHGGGLAGDLGRDKTIAALMEHFYWPHLCRDVNKIVQRCYICHTAKGHLQNTGLYTPLPVPQDIWEDVSMDFVLGLPRTQRGSDFVFVIVGRFSKMVHFIPSRKFHDALSIDKLYFEQVVCLHGVPNSITSDHDSNSTAHPQTDRQTEVTNRSLGNLLRSIVSDQQRKWDNGLVLAEFACNSSVHLYRKEPAHALDLLKLPNVQDNRVAAKHMAENWQSTTEAVCKNIEESNAKYQQAHNNRKEKLFAGDISSCPYTKLQSKKYGPYSIVKKINDNAYVVSLQDIMGISKTFNVADIFSFYPDDEPLYPENSRTSFS</sequence>
<evidence type="ECO:0000313" key="1">
    <source>
        <dbReference type="EMBL" id="KAI5667364.1"/>
    </source>
</evidence>
<gene>
    <name evidence="1" type="ORF">M9H77_17217</name>
</gene>
<name>A0ACC0B400_CATRO</name>
<dbReference type="EMBL" id="CM044704">
    <property type="protein sequence ID" value="KAI5667364.1"/>
    <property type="molecule type" value="Genomic_DNA"/>
</dbReference>
<organism evidence="1 2">
    <name type="scientific">Catharanthus roseus</name>
    <name type="common">Madagascar periwinkle</name>
    <name type="synonym">Vinca rosea</name>
    <dbReference type="NCBI Taxonomy" id="4058"/>
    <lineage>
        <taxon>Eukaryota</taxon>
        <taxon>Viridiplantae</taxon>
        <taxon>Streptophyta</taxon>
        <taxon>Embryophyta</taxon>
        <taxon>Tracheophyta</taxon>
        <taxon>Spermatophyta</taxon>
        <taxon>Magnoliopsida</taxon>
        <taxon>eudicotyledons</taxon>
        <taxon>Gunneridae</taxon>
        <taxon>Pentapetalae</taxon>
        <taxon>asterids</taxon>
        <taxon>lamiids</taxon>
        <taxon>Gentianales</taxon>
        <taxon>Apocynaceae</taxon>
        <taxon>Rauvolfioideae</taxon>
        <taxon>Vinceae</taxon>
        <taxon>Catharanthinae</taxon>
        <taxon>Catharanthus</taxon>
    </lineage>
</organism>
<keyword evidence="2" id="KW-1185">Reference proteome</keyword>
<comment type="caution">
    <text evidence="1">The sequence shown here is derived from an EMBL/GenBank/DDBJ whole genome shotgun (WGS) entry which is preliminary data.</text>
</comment>
<accession>A0ACC0B400</accession>